<sequence length="170" mass="18845">MRKIQNLVQISLNEYLNPGDLAIDATIHHGDVTRFLASRVGDTGKLLAFSAKKDEIDDVATSLFLSGLNDRVDLINKDFSTIINYLDPTQPVGAAMFQLDDQIDLAAVQNAAKAILMFLKTDGLLCLLSDDAKLLDDLKKYFAELPTNSYSVSYYEDMLTSESALVIQRH</sequence>
<evidence type="ECO:0000313" key="2">
    <source>
        <dbReference type="Proteomes" id="UP000199268"/>
    </source>
</evidence>
<dbReference type="STRING" id="1505725.GA0061074_11042"/>
<name>A0A1C4BDF9_9LACO</name>
<dbReference type="OrthoDB" id="9792989at2"/>
<evidence type="ECO:0000313" key="1">
    <source>
        <dbReference type="EMBL" id="SCC04981.1"/>
    </source>
</evidence>
<dbReference type="RefSeq" id="WP_092463219.1">
    <property type="nucleotide sequence ID" value="NZ_BJEE01000003.1"/>
</dbReference>
<gene>
    <name evidence="1" type="ORF">GA0061074_11042</name>
</gene>
<reference evidence="2" key="1">
    <citation type="submission" date="2016-08" db="EMBL/GenBank/DDBJ databases">
        <authorList>
            <person name="Varghese N."/>
            <person name="Submissions Spin"/>
        </authorList>
    </citation>
    <scope>NUCLEOTIDE SEQUENCE [LARGE SCALE GENOMIC DNA]</scope>
    <source>
        <strain evidence="2">R-53094</strain>
    </source>
</reference>
<organism evidence="1 2">
    <name type="scientific">Weissella bombi</name>
    <dbReference type="NCBI Taxonomy" id="1505725"/>
    <lineage>
        <taxon>Bacteria</taxon>
        <taxon>Bacillati</taxon>
        <taxon>Bacillota</taxon>
        <taxon>Bacilli</taxon>
        <taxon>Lactobacillales</taxon>
        <taxon>Lactobacillaceae</taxon>
        <taxon>Weissella</taxon>
    </lineage>
</organism>
<dbReference type="Proteomes" id="UP000199268">
    <property type="component" value="Unassembled WGS sequence"/>
</dbReference>
<evidence type="ECO:0008006" key="3">
    <source>
        <dbReference type="Google" id="ProtNLM"/>
    </source>
</evidence>
<proteinExistence type="predicted"/>
<dbReference type="AlphaFoldDB" id="A0A1C4BDF9"/>
<dbReference type="SUPFAM" id="SSF53335">
    <property type="entry name" value="S-adenosyl-L-methionine-dependent methyltransferases"/>
    <property type="match status" value="1"/>
</dbReference>
<dbReference type="Gene3D" id="3.40.50.150">
    <property type="entry name" value="Vaccinia Virus protein VP39"/>
    <property type="match status" value="1"/>
</dbReference>
<accession>A0A1C4BDF9</accession>
<keyword evidence="2" id="KW-1185">Reference proteome</keyword>
<protein>
    <recommendedName>
        <fullName evidence="3">rRNA methylase</fullName>
    </recommendedName>
</protein>
<dbReference type="InterPro" id="IPR029063">
    <property type="entry name" value="SAM-dependent_MTases_sf"/>
</dbReference>
<dbReference type="EMBL" id="FMAO01000010">
    <property type="protein sequence ID" value="SCC04981.1"/>
    <property type="molecule type" value="Genomic_DNA"/>
</dbReference>